<proteinExistence type="predicted"/>
<name>A0A7Y0LWG6_CELFI</name>
<dbReference type="Proteomes" id="UP000562124">
    <property type="component" value="Unassembled WGS sequence"/>
</dbReference>
<gene>
    <name evidence="2" type="ORF">HIR71_03220</name>
</gene>
<organism evidence="2 3">
    <name type="scientific">Cellulomonas fimi</name>
    <dbReference type="NCBI Taxonomy" id="1708"/>
    <lineage>
        <taxon>Bacteria</taxon>
        <taxon>Bacillati</taxon>
        <taxon>Actinomycetota</taxon>
        <taxon>Actinomycetes</taxon>
        <taxon>Micrococcales</taxon>
        <taxon>Cellulomonadaceae</taxon>
        <taxon>Cellulomonas</taxon>
    </lineage>
</organism>
<evidence type="ECO:0000256" key="1">
    <source>
        <dbReference type="SAM" id="Phobius"/>
    </source>
</evidence>
<feature type="transmembrane region" description="Helical" evidence="1">
    <location>
        <begin position="44"/>
        <end position="62"/>
    </location>
</feature>
<reference evidence="2 3" key="1">
    <citation type="submission" date="2020-04" db="EMBL/GenBank/DDBJ databases">
        <title>Sequencing and Assembly of C. fimi.</title>
        <authorList>
            <person name="Ramsey A.R."/>
        </authorList>
    </citation>
    <scope>NUCLEOTIDE SEQUENCE [LARGE SCALE GENOMIC DNA]</scope>
    <source>
        <strain evidence="2 3">SB</strain>
    </source>
</reference>
<protein>
    <submittedName>
        <fullName evidence="2">Uncharacterized protein</fullName>
    </submittedName>
</protein>
<keyword evidence="3" id="KW-1185">Reference proteome</keyword>
<keyword evidence="1" id="KW-0812">Transmembrane</keyword>
<accession>A0A7Y0LWG6</accession>
<keyword evidence="1" id="KW-1133">Transmembrane helix</keyword>
<keyword evidence="1" id="KW-0472">Membrane</keyword>
<dbReference type="RefSeq" id="WP_169323377.1">
    <property type="nucleotide sequence ID" value="NZ_JABCJJ010000003.1"/>
</dbReference>
<evidence type="ECO:0000313" key="2">
    <source>
        <dbReference type="EMBL" id="NMR19235.1"/>
    </source>
</evidence>
<sequence length="68" mass="7059">MGGVRRLLRPGEADGVGVWGVVLAVMAIALLFAEAVAERAGSPWPFVLAAAIGGALAFGRRFPLVPTW</sequence>
<dbReference type="AlphaFoldDB" id="A0A7Y0LWG6"/>
<comment type="caution">
    <text evidence="2">The sequence shown here is derived from an EMBL/GenBank/DDBJ whole genome shotgun (WGS) entry which is preliminary data.</text>
</comment>
<evidence type="ECO:0000313" key="3">
    <source>
        <dbReference type="Proteomes" id="UP000562124"/>
    </source>
</evidence>
<dbReference type="EMBL" id="JABCJJ010000003">
    <property type="protein sequence ID" value="NMR19235.1"/>
    <property type="molecule type" value="Genomic_DNA"/>
</dbReference>
<feature type="transmembrane region" description="Helical" evidence="1">
    <location>
        <begin position="16"/>
        <end position="37"/>
    </location>
</feature>